<accession>A0A2P1PVL6</accession>
<dbReference type="EMBL" id="CP027860">
    <property type="protein sequence ID" value="AVP98897.1"/>
    <property type="molecule type" value="Genomic_DNA"/>
</dbReference>
<dbReference type="Proteomes" id="UP000241074">
    <property type="component" value="Chromosome"/>
</dbReference>
<gene>
    <name evidence="1" type="ORF">C7S18_17685</name>
</gene>
<keyword evidence="2" id="KW-1185">Reference proteome</keyword>
<sequence length="68" mass="7481">MQMECQRQTTDLIDAGVMRAGGDACPDMSDASVSDSGCSETRGSKNRRARLRAGLLVERHNYTVMRMS</sequence>
<evidence type="ECO:0000313" key="1">
    <source>
        <dbReference type="EMBL" id="AVP98897.1"/>
    </source>
</evidence>
<name>A0A2P1PVL6_9GAMM</name>
<organism evidence="1 2">
    <name type="scientific">Ahniella affigens</name>
    <dbReference type="NCBI Taxonomy" id="2021234"/>
    <lineage>
        <taxon>Bacteria</taxon>
        <taxon>Pseudomonadati</taxon>
        <taxon>Pseudomonadota</taxon>
        <taxon>Gammaproteobacteria</taxon>
        <taxon>Lysobacterales</taxon>
        <taxon>Rhodanobacteraceae</taxon>
        <taxon>Ahniella</taxon>
    </lineage>
</organism>
<protein>
    <submittedName>
        <fullName evidence="1">Uncharacterized protein</fullName>
    </submittedName>
</protein>
<dbReference type="KEGG" id="xba:C7S18_17685"/>
<reference evidence="1 2" key="1">
    <citation type="submission" date="2018-03" db="EMBL/GenBank/DDBJ databases">
        <title>Ahniella affigens gen. nov., sp. nov., a gammaproteobacterium isolated from sandy soil near a stream.</title>
        <authorList>
            <person name="Ko Y."/>
            <person name="Kim J.-H."/>
        </authorList>
    </citation>
    <scope>NUCLEOTIDE SEQUENCE [LARGE SCALE GENOMIC DNA]</scope>
    <source>
        <strain evidence="1 2">D13</strain>
    </source>
</reference>
<dbReference type="AlphaFoldDB" id="A0A2P1PVL6"/>
<proteinExistence type="predicted"/>
<reference evidence="1 2" key="2">
    <citation type="submission" date="2018-03" db="EMBL/GenBank/DDBJ databases">
        <authorList>
            <person name="Keele B.F."/>
        </authorList>
    </citation>
    <scope>NUCLEOTIDE SEQUENCE [LARGE SCALE GENOMIC DNA]</scope>
    <source>
        <strain evidence="1 2">D13</strain>
    </source>
</reference>
<evidence type="ECO:0000313" key="2">
    <source>
        <dbReference type="Proteomes" id="UP000241074"/>
    </source>
</evidence>